<dbReference type="InterPro" id="IPR027410">
    <property type="entry name" value="TCP-1-like_intermed_sf"/>
</dbReference>
<keyword evidence="2" id="KW-0143">Chaperone</keyword>
<dbReference type="GO" id="GO:0042026">
    <property type="term" value="P:protein refolding"/>
    <property type="evidence" value="ECO:0007669"/>
    <property type="project" value="InterPro"/>
</dbReference>
<dbReference type="GO" id="GO:0005524">
    <property type="term" value="F:ATP binding"/>
    <property type="evidence" value="ECO:0007669"/>
    <property type="project" value="InterPro"/>
</dbReference>
<dbReference type="PRINTS" id="PR00298">
    <property type="entry name" value="CHAPERONIN60"/>
</dbReference>
<name>A0A3B1DZ16_9ZZZZ</name>
<evidence type="ECO:0000256" key="2">
    <source>
        <dbReference type="ARBA" id="ARBA00023186"/>
    </source>
</evidence>
<dbReference type="InterPro" id="IPR002423">
    <property type="entry name" value="Cpn60/GroEL/TCP-1"/>
</dbReference>
<dbReference type="NCBIfam" id="TIGR02348">
    <property type="entry name" value="GroEL"/>
    <property type="match status" value="1"/>
</dbReference>
<dbReference type="GO" id="GO:0140662">
    <property type="term" value="F:ATP-dependent protein folding chaperone"/>
    <property type="evidence" value="ECO:0007669"/>
    <property type="project" value="InterPro"/>
</dbReference>
<dbReference type="HAMAP" id="MF_00600">
    <property type="entry name" value="CH60"/>
    <property type="match status" value="1"/>
</dbReference>
<dbReference type="InterPro" id="IPR001844">
    <property type="entry name" value="Cpn60/GroEL"/>
</dbReference>
<dbReference type="CDD" id="cd03344">
    <property type="entry name" value="GroEL"/>
    <property type="match status" value="1"/>
</dbReference>
<dbReference type="NCBIfam" id="NF009489">
    <property type="entry name" value="PRK12851.1"/>
    <property type="match status" value="1"/>
</dbReference>
<dbReference type="EMBL" id="UOGK01000462">
    <property type="protein sequence ID" value="VAX40890.1"/>
    <property type="molecule type" value="Genomic_DNA"/>
</dbReference>
<dbReference type="InterPro" id="IPR027413">
    <property type="entry name" value="GROEL-like_equatorial_sf"/>
</dbReference>
<evidence type="ECO:0000256" key="1">
    <source>
        <dbReference type="ARBA" id="ARBA00006607"/>
    </source>
</evidence>
<gene>
    <name evidence="3" type="ORF">MNBD_PLANCTO03-892</name>
</gene>
<dbReference type="Gene3D" id="1.10.560.10">
    <property type="entry name" value="GroEL-like equatorial domain"/>
    <property type="match status" value="1"/>
</dbReference>
<dbReference type="Pfam" id="PF00118">
    <property type="entry name" value="Cpn60_TCP1"/>
    <property type="match status" value="1"/>
</dbReference>
<comment type="similarity">
    <text evidence="1">Belongs to the chaperonin (HSP60) family.</text>
</comment>
<accession>A0A3B1DZ16</accession>
<evidence type="ECO:0000313" key="3">
    <source>
        <dbReference type="EMBL" id="VAX40890.1"/>
    </source>
</evidence>
<reference evidence="3" key="1">
    <citation type="submission" date="2018-06" db="EMBL/GenBank/DDBJ databases">
        <authorList>
            <person name="Zhirakovskaya E."/>
        </authorList>
    </citation>
    <scope>NUCLEOTIDE SEQUENCE</scope>
</reference>
<feature type="non-terminal residue" evidence="3">
    <location>
        <position position="542"/>
    </location>
</feature>
<keyword evidence="3" id="KW-0346">Stress response</keyword>
<organism evidence="3">
    <name type="scientific">hydrothermal vent metagenome</name>
    <dbReference type="NCBI Taxonomy" id="652676"/>
    <lineage>
        <taxon>unclassified sequences</taxon>
        <taxon>metagenomes</taxon>
        <taxon>ecological metagenomes</taxon>
    </lineage>
</organism>
<dbReference type="AlphaFoldDB" id="A0A3B1DZ16"/>
<dbReference type="Gene3D" id="3.30.260.10">
    <property type="entry name" value="TCP-1-like chaperonin intermediate domain"/>
    <property type="match status" value="1"/>
</dbReference>
<dbReference type="FunFam" id="3.50.7.10:FF:000001">
    <property type="entry name" value="60 kDa chaperonin"/>
    <property type="match status" value="1"/>
</dbReference>
<sequence length="542" mass="57192">MANKQIMFDDAALIEMKKGVDRLAEAVKCTMGPAGRHVVIEKSYGGPSITKDGVSVSKEVNLPEPFQDMGAKMVNQVAKKTADQAGDGTTAATVLAQAIFTEGVRHVAAGANPVQLQRGINAAATTAANAIDEMAVKCKGKDDYRKIATVSANHDADVGELIAEAISKVGPDGVVEVEDGNGSETTLDYVEGMQFDKGYLSPYFMTDPKTAECVLEDCYVLIYEKKIANLPDLLPLLNKTATTSKPLLLIAEDVENEALTALVVNRLRGVLKIAAVKAPGFGDRRKAMLGDIAILTGGIFFSEDLGRSIESVELSELGSAKKVVITKDDTTIIEGAGKKKDIKARAEQIMTQFEKSTSDYDKEKLMERHAKLVGGVAIINVGGATETDMKARKDLVEDALHATRAAAKEGYIPGGGVALLRTQDAIAAGRTKARGDEKLGFDIVSNAVECCAYQIAENAGIDGDIVVEKIKDGCTSKATQSFGYNAGTGTFTDLVKDGIIDPALVAKAALINAASVAGLMLTTDVLVTELKEETEAEVGAIA</sequence>
<dbReference type="SUPFAM" id="SSF52029">
    <property type="entry name" value="GroEL apical domain-like"/>
    <property type="match status" value="1"/>
</dbReference>
<dbReference type="SUPFAM" id="SSF48592">
    <property type="entry name" value="GroEL equatorial domain-like"/>
    <property type="match status" value="1"/>
</dbReference>
<dbReference type="NCBIfam" id="NF009488">
    <property type="entry name" value="PRK12850.1"/>
    <property type="match status" value="1"/>
</dbReference>
<dbReference type="InterPro" id="IPR027409">
    <property type="entry name" value="GroEL-like_apical_dom_sf"/>
</dbReference>
<protein>
    <submittedName>
        <fullName evidence="3">Heat shock protein 60 family chaperone GroEL</fullName>
    </submittedName>
</protein>
<proteinExistence type="inferred from homology"/>
<dbReference type="Gene3D" id="3.50.7.10">
    <property type="entry name" value="GroEL"/>
    <property type="match status" value="1"/>
</dbReference>
<dbReference type="SUPFAM" id="SSF54849">
    <property type="entry name" value="GroEL-intermediate domain like"/>
    <property type="match status" value="1"/>
</dbReference>
<dbReference type="PANTHER" id="PTHR45633">
    <property type="entry name" value="60 KDA HEAT SHOCK PROTEIN, MITOCHONDRIAL"/>
    <property type="match status" value="1"/>
</dbReference>
<dbReference type="NCBIfam" id="NF009487">
    <property type="entry name" value="PRK12849.1"/>
    <property type="match status" value="1"/>
</dbReference>
<dbReference type="NCBIfam" id="NF000592">
    <property type="entry name" value="PRK00013.1"/>
    <property type="match status" value="1"/>
</dbReference>